<feature type="domain" description="DUF7703" evidence="2">
    <location>
        <begin position="17"/>
        <end position="261"/>
    </location>
</feature>
<evidence type="ECO:0000259" key="2">
    <source>
        <dbReference type="Pfam" id="PF24802"/>
    </source>
</evidence>
<feature type="transmembrane region" description="Helical" evidence="1">
    <location>
        <begin position="56"/>
        <end position="77"/>
    </location>
</feature>
<feature type="transmembrane region" description="Helical" evidence="1">
    <location>
        <begin position="89"/>
        <end position="112"/>
    </location>
</feature>
<evidence type="ECO:0000313" key="3">
    <source>
        <dbReference type="EMBL" id="QRC97667.1"/>
    </source>
</evidence>
<feature type="transmembrane region" description="Helical" evidence="1">
    <location>
        <begin position="27"/>
        <end position="49"/>
    </location>
</feature>
<dbReference type="Proteomes" id="UP000663193">
    <property type="component" value="Chromosome 7"/>
</dbReference>
<feature type="transmembrane region" description="Helical" evidence="1">
    <location>
        <begin position="165"/>
        <end position="184"/>
    </location>
</feature>
<feature type="transmembrane region" description="Helical" evidence="1">
    <location>
        <begin position="124"/>
        <end position="145"/>
    </location>
</feature>
<dbReference type="OrthoDB" id="405906at2759"/>
<dbReference type="PANTHER" id="PTHR37013:SF4">
    <property type="entry name" value="INTEGRAL MEMBRANE PROTEIN"/>
    <property type="match status" value="1"/>
</dbReference>
<dbReference type="KEGG" id="pno:SNOG_08560"/>
<keyword evidence="1" id="KW-1133">Transmembrane helix</keyword>
<dbReference type="VEuPathDB" id="FungiDB:JI435_085600"/>
<evidence type="ECO:0000256" key="1">
    <source>
        <dbReference type="SAM" id="Phobius"/>
    </source>
</evidence>
<keyword evidence="4" id="KW-1185">Reference proteome</keyword>
<keyword evidence="1" id="KW-0472">Membrane</keyword>
<gene>
    <name evidence="3" type="ORF">JI435_085600</name>
</gene>
<dbReference type="AlphaFoldDB" id="A0A7U2F2V7"/>
<organism evidence="3 4">
    <name type="scientific">Phaeosphaeria nodorum (strain SN15 / ATCC MYA-4574 / FGSC 10173)</name>
    <name type="common">Glume blotch fungus</name>
    <name type="synonym">Parastagonospora nodorum</name>
    <dbReference type="NCBI Taxonomy" id="321614"/>
    <lineage>
        <taxon>Eukaryota</taxon>
        <taxon>Fungi</taxon>
        <taxon>Dikarya</taxon>
        <taxon>Ascomycota</taxon>
        <taxon>Pezizomycotina</taxon>
        <taxon>Dothideomycetes</taxon>
        <taxon>Pleosporomycetidae</taxon>
        <taxon>Pleosporales</taxon>
        <taxon>Pleosporineae</taxon>
        <taxon>Phaeosphaeriaceae</taxon>
        <taxon>Parastagonospora</taxon>
    </lineage>
</organism>
<reference evidence="4" key="1">
    <citation type="journal article" date="2021" name="BMC Genomics">
        <title>Chromosome-level genome assembly and manually-curated proteome of model necrotroph Parastagonospora nodorum Sn15 reveals a genome-wide trove of candidate effector homologs, and redundancy of virulence-related functions within an accessory chromosome.</title>
        <authorList>
            <person name="Bertazzoni S."/>
            <person name="Jones D.A.B."/>
            <person name="Phan H.T."/>
            <person name="Tan K.-C."/>
            <person name="Hane J.K."/>
        </authorList>
    </citation>
    <scope>NUCLEOTIDE SEQUENCE [LARGE SCALE GENOMIC DNA]</scope>
    <source>
        <strain evidence="4">SN15 / ATCC MYA-4574 / FGSC 10173)</strain>
    </source>
</reference>
<dbReference type="InterPro" id="IPR056120">
    <property type="entry name" value="DUF7703"/>
</dbReference>
<name>A0A7U2F2V7_PHANO</name>
<protein>
    <recommendedName>
        <fullName evidence="2">DUF7703 domain-containing protein</fullName>
    </recommendedName>
</protein>
<dbReference type="EMBL" id="CP069029">
    <property type="protein sequence ID" value="QRC97667.1"/>
    <property type="molecule type" value="Genomic_DNA"/>
</dbReference>
<dbReference type="RefSeq" id="XP_001798870.1">
    <property type="nucleotide sequence ID" value="XM_001798818.1"/>
</dbReference>
<evidence type="ECO:0000313" key="4">
    <source>
        <dbReference type="Proteomes" id="UP000663193"/>
    </source>
</evidence>
<accession>A0A7U2F2V7</accession>
<feature type="transmembrane region" description="Helical" evidence="1">
    <location>
        <begin position="205"/>
        <end position="228"/>
    </location>
</feature>
<dbReference type="PANTHER" id="PTHR37013">
    <property type="entry name" value="INTEGRAL MEMBRANE PROTEIN (AFU_ORTHOLOGUE AFUA_1G05950)-RELATED"/>
    <property type="match status" value="1"/>
</dbReference>
<keyword evidence="1" id="KW-0812">Transmembrane</keyword>
<proteinExistence type="predicted"/>
<dbReference type="Pfam" id="PF24802">
    <property type="entry name" value="DUF7703"/>
    <property type="match status" value="1"/>
</dbReference>
<sequence length="326" mass="36473">MIETATMAAKNEITPKGDLSPSRSQLMVAHGLVGVCIYLCIEVIVRLLLRCTRLSLYFWACSVDILAIALYVISFLVNTNMAPHSNGGLVVVTEITWWTFKVAQSMVLYSRLNLVMKNRRVCRYVLWTIIFTAGFAGLPAVITSLMNSLGYSPGIFRVYDIFDKVQLTAFFVQETAIGFLYIYATITYLKNRVSLGANRKATRRVLFCLLSVNTFIICIDCTRLGLLYTQQDYPFLQGFYTVTVYAVKLRTEFTVLNQLKSTLVSKVRGPRRTNTTDVPPIDAELGGEGRISQGSGIELVDRTGIEKKVVFTMTSHEDLRESDGGS</sequence>